<comment type="caution">
    <text evidence="1">The sequence shown here is derived from an EMBL/GenBank/DDBJ whole genome shotgun (WGS) entry which is preliminary data.</text>
</comment>
<name>A0A644ZKQ4_9ZZZZ</name>
<accession>A0A644ZKQ4</accession>
<reference evidence="1" key="1">
    <citation type="submission" date="2019-08" db="EMBL/GenBank/DDBJ databases">
        <authorList>
            <person name="Kucharzyk K."/>
            <person name="Murdoch R.W."/>
            <person name="Higgins S."/>
            <person name="Loffler F."/>
        </authorList>
    </citation>
    <scope>NUCLEOTIDE SEQUENCE</scope>
</reference>
<proteinExistence type="predicted"/>
<protein>
    <submittedName>
        <fullName evidence="1">Uncharacterized protein</fullName>
    </submittedName>
</protein>
<sequence>MINLKINNNISARETWSVPILFGDPVFENKHLYSYSVFTGNMCKEIIFQERVIAKHEYDSDNFLKKTSLYDYENNLIKSTDFSLMNSFEGGYEFVDWTPGGAIGNPGSYSERGDGRWRVCFRRSESFLGNNMLAEMVLNEFKDPIEEFHYKSQSNNKGSSNLESLFLHSYEYKHGFLREVYDFITRNGWDMPAEMKEQCRRFNCGQ</sequence>
<dbReference type="AlphaFoldDB" id="A0A644ZKQ4"/>
<gene>
    <name evidence="1" type="ORF">SDC9_88031</name>
</gene>
<organism evidence="1">
    <name type="scientific">bioreactor metagenome</name>
    <dbReference type="NCBI Taxonomy" id="1076179"/>
    <lineage>
        <taxon>unclassified sequences</taxon>
        <taxon>metagenomes</taxon>
        <taxon>ecological metagenomes</taxon>
    </lineage>
</organism>
<dbReference type="EMBL" id="VSSQ01009351">
    <property type="protein sequence ID" value="MPM41376.1"/>
    <property type="molecule type" value="Genomic_DNA"/>
</dbReference>
<evidence type="ECO:0000313" key="1">
    <source>
        <dbReference type="EMBL" id="MPM41376.1"/>
    </source>
</evidence>